<gene>
    <name evidence="10" type="ORF">ACFSJ3_02485</name>
</gene>
<evidence type="ECO:0000259" key="8">
    <source>
        <dbReference type="Pfam" id="PF06429"/>
    </source>
</evidence>
<evidence type="ECO:0000256" key="4">
    <source>
        <dbReference type="ARBA" id="ARBA00038560"/>
    </source>
</evidence>
<dbReference type="PANTHER" id="PTHR30435">
    <property type="entry name" value="FLAGELLAR PROTEIN"/>
    <property type="match status" value="1"/>
</dbReference>
<dbReference type="InterPro" id="IPR020013">
    <property type="entry name" value="Flagellar_FlgE/F/G"/>
</dbReference>
<protein>
    <recommendedName>
        <fullName evidence="5 6">Flagellar basal-body rod protein FlgF</fullName>
    </recommendedName>
</protein>
<keyword evidence="11" id="KW-1185">Reference proteome</keyword>
<dbReference type="RefSeq" id="WP_345338166.1">
    <property type="nucleotide sequence ID" value="NZ_BAABLI010000004.1"/>
</dbReference>
<feature type="domain" description="Flagellar hook protein FlgE/F/G-like D1" evidence="9">
    <location>
        <begin position="81"/>
        <end position="148"/>
    </location>
</feature>
<keyword evidence="3 6" id="KW-0975">Bacterial flagellum</keyword>
<comment type="subunit">
    <text evidence="4 6">The basal body constitutes a major portion of the flagellar organelle and consists of five rings (E,L,P,S, and M) mounted on a central rod. The rod consists of about 26 subunits of FlgG in the distal portion, and FlgB, FlgC and FlgF are thought to build up the proximal portion of the rod with about 6 subunits each.</text>
</comment>
<sequence length="253" mass="27035">MDRMMYLAMSGAKQNFQALGVHANNLANAKTTGFKADLEQSRAMQAFGEGMPTRVFAMTENPASSYRIGSLMTTDRSLDVAVKGDGWLAVQDAEGQEAYTRAGDLRITPEGMIENGMGRALIGDDGAPIFVPQPYAKIEVGGDGTVSVLPQGAPPNAIAAVGRIKLVRPDNANLDKGLDGLFRLKEPGPLGSTIAPADIDVKLMSGVLEGSNVNAVSEMTTMISLQRQFEMQIKMMRTAEDIDRSGDQLLRLG</sequence>
<dbReference type="EMBL" id="JBHUHT010000007">
    <property type="protein sequence ID" value="MFD2094836.1"/>
    <property type="molecule type" value="Genomic_DNA"/>
</dbReference>
<evidence type="ECO:0000256" key="5">
    <source>
        <dbReference type="ARBA" id="ARBA00040228"/>
    </source>
</evidence>
<keyword evidence="10" id="KW-0966">Cell projection</keyword>
<evidence type="ECO:0000256" key="1">
    <source>
        <dbReference type="ARBA" id="ARBA00004117"/>
    </source>
</evidence>
<evidence type="ECO:0000256" key="6">
    <source>
        <dbReference type="RuleBase" id="RU362116"/>
    </source>
</evidence>
<dbReference type="Pfam" id="PF06429">
    <property type="entry name" value="Flg_bbr_C"/>
    <property type="match status" value="1"/>
</dbReference>
<name>A0ABW4XH44_9GAMM</name>
<accession>A0ABW4XH44</accession>
<comment type="subcellular location">
    <subcellularLocation>
        <location evidence="1 6">Bacterial flagellum basal body</location>
    </subcellularLocation>
</comment>
<dbReference type="Pfam" id="PF22692">
    <property type="entry name" value="LlgE_F_G_D1"/>
    <property type="match status" value="1"/>
</dbReference>
<dbReference type="PANTHER" id="PTHR30435:SF18">
    <property type="entry name" value="FLAGELLAR BASAL-BODY ROD PROTEIN FLGF"/>
    <property type="match status" value="1"/>
</dbReference>
<comment type="similarity">
    <text evidence="2 6">Belongs to the flagella basal body rod proteins family.</text>
</comment>
<proteinExistence type="inferred from homology"/>
<dbReference type="InterPro" id="IPR053967">
    <property type="entry name" value="LlgE_F_G-like_D1"/>
</dbReference>
<feature type="domain" description="Flagellar basal-body/hook protein C-terminal" evidence="8">
    <location>
        <begin position="204"/>
        <end position="249"/>
    </location>
</feature>
<dbReference type="InterPro" id="IPR010930">
    <property type="entry name" value="Flg_bb/hook_C_dom"/>
</dbReference>
<dbReference type="Pfam" id="PF00460">
    <property type="entry name" value="Flg_bb_rod"/>
    <property type="match status" value="1"/>
</dbReference>
<evidence type="ECO:0000256" key="2">
    <source>
        <dbReference type="ARBA" id="ARBA00009677"/>
    </source>
</evidence>
<comment type="caution">
    <text evidence="10">The sequence shown here is derived from an EMBL/GenBank/DDBJ whole genome shotgun (WGS) entry which is preliminary data.</text>
</comment>
<dbReference type="InterPro" id="IPR037925">
    <property type="entry name" value="FlgE/F/G-like"/>
</dbReference>
<evidence type="ECO:0000256" key="3">
    <source>
        <dbReference type="ARBA" id="ARBA00023143"/>
    </source>
</evidence>
<evidence type="ECO:0000313" key="11">
    <source>
        <dbReference type="Proteomes" id="UP001597380"/>
    </source>
</evidence>
<evidence type="ECO:0000313" key="10">
    <source>
        <dbReference type="EMBL" id="MFD2094836.1"/>
    </source>
</evidence>
<dbReference type="SUPFAM" id="SSF117143">
    <property type="entry name" value="Flagellar hook protein flgE"/>
    <property type="match status" value="1"/>
</dbReference>
<dbReference type="Proteomes" id="UP001597380">
    <property type="component" value="Unassembled WGS sequence"/>
</dbReference>
<dbReference type="NCBIfam" id="NF009280">
    <property type="entry name" value="PRK12640.1"/>
    <property type="match status" value="1"/>
</dbReference>
<evidence type="ECO:0000259" key="9">
    <source>
        <dbReference type="Pfam" id="PF22692"/>
    </source>
</evidence>
<evidence type="ECO:0000259" key="7">
    <source>
        <dbReference type="Pfam" id="PF00460"/>
    </source>
</evidence>
<dbReference type="InterPro" id="IPR001444">
    <property type="entry name" value="Flag_bb_rod_N"/>
</dbReference>
<feature type="domain" description="Flagellar basal body rod protein N-terminal" evidence="7">
    <location>
        <begin position="5"/>
        <end position="35"/>
    </location>
</feature>
<keyword evidence="10" id="KW-0969">Cilium</keyword>
<reference evidence="11" key="1">
    <citation type="journal article" date="2019" name="Int. J. Syst. Evol. Microbiol.">
        <title>The Global Catalogue of Microorganisms (GCM) 10K type strain sequencing project: providing services to taxonomists for standard genome sequencing and annotation.</title>
        <authorList>
            <consortium name="The Broad Institute Genomics Platform"/>
            <consortium name="The Broad Institute Genome Sequencing Center for Infectious Disease"/>
            <person name="Wu L."/>
            <person name="Ma J."/>
        </authorList>
    </citation>
    <scope>NUCLEOTIDE SEQUENCE [LARGE SCALE GENOMIC DNA]</scope>
    <source>
        <strain evidence="11">CGMCC 1.10992</strain>
    </source>
</reference>
<organism evidence="10 11">
    <name type="scientific">Corallincola platygyrae</name>
    <dbReference type="NCBI Taxonomy" id="1193278"/>
    <lineage>
        <taxon>Bacteria</taxon>
        <taxon>Pseudomonadati</taxon>
        <taxon>Pseudomonadota</taxon>
        <taxon>Gammaproteobacteria</taxon>
        <taxon>Alteromonadales</taxon>
        <taxon>Psychromonadaceae</taxon>
        <taxon>Corallincola</taxon>
    </lineage>
</organism>
<dbReference type="NCBIfam" id="TIGR03506">
    <property type="entry name" value="FlgEFG_subfam"/>
    <property type="match status" value="1"/>
</dbReference>
<keyword evidence="10" id="KW-0282">Flagellum</keyword>